<dbReference type="AlphaFoldDB" id="A0AAX1XE92"/>
<organism evidence="1 2">
    <name type="scientific">Burkholderia mallei</name>
    <name type="common">Pseudomonas mallei</name>
    <dbReference type="NCBI Taxonomy" id="13373"/>
    <lineage>
        <taxon>Bacteria</taxon>
        <taxon>Pseudomonadati</taxon>
        <taxon>Pseudomonadota</taxon>
        <taxon>Betaproteobacteria</taxon>
        <taxon>Burkholderiales</taxon>
        <taxon>Burkholderiaceae</taxon>
        <taxon>Burkholderia</taxon>
        <taxon>pseudomallei group</taxon>
    </lineage>
</organism>
<reference evidence="2" key="1">
    <citation type="submission" date="2018-10" db="EMBL/GenBank/DDBJ databases">
        <title>FDA dAtabase for Regulatory Grade micrObial Sequences (FDA-ARGOS): Supporting development and validation of Infectious Disease Dx tests.</title>
        <authorList>
            <person name="Minogue T."/>
            <person name="Wolcott M."/>
            <person name="Wasieloski L."/>
            <person name="Aguilar W."/>
            <person name="Moore D."/>
            <person name="Jaissle J."/>
            <person name="Tallon L."/>
            <person name="Sadzewicz L."/>
            <person name="Zhao X."/>
            <person name="Vavikolanu K."/>
            <person name="Mehta A."/>
            <person name="Aluvathingal J."/>
            <person name="Nadendla S."/>
            <person name="Yan Y."/>
            <person name="Sichtig H."/>
        </authorList>
    </citation>
    <scope>NUCLEOTIDE SEQUENCE [LARGE SCALE GENOMIC DNA]</scope>
    <source>
        <strain evidence="2">FDAARGOS_588</strain>
    </source>
</reference>
<dbReference type="EMBL" id="RKJW01000001">
    <property type="protein sequence ID" value="RPA29834.1"/>
    <property type="molecule type" value="Genomic_DNA"/>
</dbReference>
<proteinExistence type="predicted"/>
<name>A0AAX1XE92_BURML</name>
<sequence>MQPGIPHRYWVADVRRRMSNVECRMSNVECRMSNVERRTPNAECRTSNAEHEAPDAFECRVRQRSTPPMQHGRTPPFRRTDRFAAGAAHPCDVRFSPRHPRGNRLYTLLRAALIQR</sequence>
<evidence type="ECO:0000313" key="2">
    <source>
        <dbReference type="Proteomes" id="UP000269379"/>
    </source>
</evidence>
<protein>
    <submittedName>
        <fullName evidence="1">LysR family transcriptional regulator</fullName>
    </submittedName>
</protein>
<gene>
    <name evidence="1" type="ORF">EGT70_10170</name>
</gene>
<dbReference type="Proteomes" id="UP000269379">
    <property type="component" value="Unassembled WGS sequence"/>
</dbReference>
<comment type="caution">
    <text evidence="1">The sequence shown here is derived from an EMBL/GenBank/DDBJ whole genome shotgun (WGS) entry which is preliminary data.</text>
</comment>
<dbReference type="Gene3D" id="1.20.5.110">
    <property type="match status" value="1"/>
</dbReference>
<accession>A0AAX1XE92</accession>
<evidence type="ECO:0000313" key="1">
    <source>
        <dbReference type="EMBL" id="RPA29834.1"/>
    </source>
</evidence>